<evidence type="ECO:0000313" key="7">
    <source>
        <dbReference type="Proteomes" id="UP000054538"/>
    </source>
</evidence>
<accession>A0A0D0E883</accession>
<keyword evidence="4" id="KW-0560">Oxidoreductase</keyword>
<evidence type="ECO:0000313" key="6">
    <source>
        <dbReference type="EMBL" id="KIK94710.1"/>
    </source>
</evidence>
<name>A0A0D0E883_9AGAM</name>
<dbReference type="InterPro" id="IPR036318">
    <property type="entry name" value="FAD-bd_PCMH-like_sf"/>
</dbReference>
<dbReference type="InParanoid" id="A0A0D0E883"/>
<dbReference type="GO" id="GO:0071949">
    <property type="term" value="F:FAD binding"/>
    <property type="evidence" value="ECO:0007669"/>
    <property type="project" value="InterPro"/>
</dbReference>
<evidence type="ECO:0000259" key="5">
    <source>
        <dbReference type="PROSITE" id="PS51387"/>
    </source>
</evidence>
<organism evidence="6 7">
    <name type="scientific">Paxillus rubicundulus Ve08.2h10</name>
    <dbReference type="NCBI Taxonomy" id="930991"/>
    <lineage>
        <taxon>Eukaryota</taxon>
        <taxon>Fungi</taxon>
        <taxon>Dikarya</taxon>
        <taxon>Basidiomycota</taxon>
        <taxon>Agaricomycotina</taxon>
        <taxon>Agaricomycetes</taxon>
        <taxon>Agaricomycetidae</taxon>
        <taxon>Boletales</taxon>
        <taxon>Paxilineae</taxon>
        <taxon>Paxillaceae</taxon>
        <taxon>Paxillus</taxon>
    </lineage>
</organism>
<dbReference type="PANTHER" id="PTHR42973:SF13">
    <property type="entry name" value="FAD-BINDING PCMH-TYPE DOMAIN-CONTAINING PROTEIN"/>
    <property type="match status" value="1"/>
</dbReference>
<protein>
    <recommendedName>
        <fullName evidence="5">FAD-binding PCMH-type domain-containing protein</fullName>
    </recommendedName>
</protein>
<dbReference type="PANTHER" id="PTHR42973">
    <property type="entry name" value="BINDING OXIDOREDUCTASE, PUTATIVE (AFU_ORTHOLOGUE AFUA_1G17690)-RELATED"/>
    <property type="match status" value="1"/>
</dbReference>
<dbReference type="Gene3D" id="3.30.465.10">
    <property type="match status" value="1"/>
</dbReference>
<dbReference type="HOGENOM" id="CLU_018354_1_0_1"/>
<reference evidence="7" key="2">
    <citation type="submission" date="2015-01" db="EMBL/GenBank/DDBJ databases">
        <title>Evolutionary Origins and Diversification of the Mycorrhizal Mutualists.</title>
        <authorList>
            <consortium name="DOE Joint Genome Institute"/>
            <consortium name="Mycorrhizal Genomics Consortium"/>
            <person name="Kohler A."/>
            <person name="Kuo A."/>
            <person name="Nagy L.G."/>
            <person name="Floudas D."/>
            <person name="Copeland A."/>
            <person name="Barry K.W."/>
            <person name="Cichocki N."/>
            <person name="Veneault-Fourrey C."/>
            <person name="LaButti K."/>
            <person name="Lindquist E.A."/>
            <person name="Lipzen A."/>
            <person name="Lundell T."/>
            <person name="Morin E."/>
            <person name="Murat C."/>
            <person name="Riley R."/>
            <person name="Ohm R."/>
            <person name="Sun H."/>
            <person name="Tunlid A."/>
            <person name="Henrissat B."/>
            <person name="Grigoriev I.V."/>
            <person name="Hibbett D.S."/>
            <person name="Martin F."/>
        </authorList>
    </citation>
    <scope>NUCLEOTIDE SEQUENCE [LARGE SCALE GENOMIC DNA]</scope>
    <source>
        <strain evidence="7">Ve08.2h10</strain>
    </source>
</reference>
<sequence length="533" mass="57639">MFSGKFPSVGSSLNIMVMQFARIITNALLTSVVSACTGIVESTRENQLLTSWACKKVAAYVSSASEVLYDDHPSYHRAIAHWVSSGSQNAVCVFEPGSAEDLAIAVRILGETRTPFAVKGGGHATNPGFSSTRGVHISMSRFSDVTYNPSLQTATIGAGMIWDDVYATLQPHGVTVVGGRVSGVGVAGFTLGGGYSWLTEQYGLAVDTASEYELVMPNGTIIAVTESSSPDLFFGLKGGFNNFGIVTKFTLRTFPQSLVWGGTLIMDETGIDPLIDATQNFIDTNHDPKAVIITIYGYLFGSQIAMSLLFYDGPNPPKGIFNDFLKIEAYQDVGTRSYLSLIQSPPVSLSSGRRGTFHTIPIVKYSRAFQETAVNETWRYATQSGLNPAMISMTMEPFLFLRELDAKMGSASHAALPPRRTRATGAHPLVMYAAWEDPEMDEIMREALRTTSERLSANLAGMEMNTLQVQDSCEEDPATPGSASVPPLELYSNYAIVGTPVEDIYGDSLPRLRKIKEAIDPGNVMGLAGGWKF</sequence>
<dbReference type="PROSITE" id="PS51387">
    <property type="entry name" value="FAD_PCMH"/>
    <property type="match status" value="1"/>
</dbReference>
<proteinExistence type="inferred from homology"/>
<dbReference type="OrthoDB" id="2151789at2759"/>
<dbReference type="InterPro" id="IPR006094">
    <property type="entry name" value="Oxid_FAD_bind_N"/>
</dbReference>
<gene>
    <name evidence="6" type="ORF">PAXRUDRAFT_11879</name>
</gene>
<keyword evidence="7" id="KW-1185">Reference proteome</keyword>
<keyword evidence="3" id="KW-0274">FAD</keyword>
<comment type="similarity">
    <text evidence="1">Belongs to the oxygen-dependent FAD-linked oxidoreductase family.</text>
</comment>
<dbReference type="InterPro" id="IPR016166">
    <property type="entry name" value="FAD-bd_PCMH"/>
</dbReference>
<dbReference type="Pfam" id="PF01565">
    <property type="entry name" value="FAD_binding_4"/>
    <property type="match status" value="1"/>
</dbReference>
<dbReference type="Proteomes" id="UP000054538">
    <property type="component" value="Unassembled WGS sequence"/>
</dbReference>
<evidence type="ECO:0000256" key="3">
    <source>
        <dbReference type="ARBA" id="ARBA00022827"/>
    </source>
</evidence>
<dbReference type="GO" id="GO:0016491">
    <property type="term" value="F:oxidoreductase activity"/>
    <property type="evidence" value="ECO:0007669"/>
    <property type="project" value="UniProtKB-KW"/>
</dbReference>
<dbReference type="InterPro" id="IPR016169">
    <property type="entry name" value="FAD-bd_PCMH_sub2"/>
</dbReference>
<dbReference type="EMBL" id="KN825089">
    <property type="protein sequence ID" value="KIK94710.1"/>
    <property type="molecule type" value="Genomic_DNA"/>
</dbReference>
<keyword evidence="2" id="KW-0285">Flavoprotein</keyword>
<dbReference type="InterPro" id="IPR050416">
    <property type="entry name" value="FAD-linked_Oxidoreductase"/>
</dbReference>
<dbReference type="AlphaFoldDB" id="A0A0D0E883"/>
<evidence type="ECO:0000256" key="2">
    <source>
        <dbReference type="ARBA" id="ARBA00022630"/>
    </source>
</evidence>
<reference evidence="6 7" key="1">
    <citation type="submission" date="2014-04" db="EMBL/GenBank/DDBJ databases">
        <authorList>
            <consortium name="DOE Joint Genome Institute"/>
            <person name="Kuo A."/>
            <person name="Kohler A."/>
            <person name="Jargeat P."/>
            <person name="Nagy L.G."/>
            <person name="Floudas D."/>
            <person name="Copeland A."/>
            <person name="Barry K.W."/>
            <person name="Cichocki N."/>
            <person name="Veneault-Fourrey C."/>
            <person name="LaButti K."/>
            <person name="Lindquist E.A."/>
            <person name="Lipzen A."/>
            <person name="Lundell T."/>
            <person name="Morin E."/>
            <person name="Murat C."/>
            <person name="Sun H."/>
            <person name="Tunlid A."/>
            <person name="Henrissat B."/>
            <person name="Grigoriev I.V."/>
            <person name="Hibbett D.S."/>
            <person name="Martin F."/>
            <person name="Nordberg H.P."/>
            <person name="Cantor M.N."/>
            <person name="Hua S.X."/>
        </authorList>
    </citation>
    <scope>NUCLEOTIDE SEQUENCE [LARGE SCALE GENOMIC DNA]</scope>
    <source>
        <strain evidence="6 7">Ve08.2h10</strain>
    </source>
</reference>
<dbReference type="SUPFAM" id="SSF56176">
    <property type="entry name" value="FAD-binding/transporter-associated domain-like"/>
    <property type="match status" value="1"/>
</dbReference>
<evidence type="ECO:0000256" key="1">
    <source>
        <dbReference type="ARBA" id="ARBA00005466"/>
    </source>
</evidence>
<feature type="domain" description="FAD-binding PCMH-type" evidence="5">
    <location>
        <begin position="86"/>
        <end position="256"/>
    </location>
</feature>
<evidence type="ECO:0000256" key="4">
    <source>
        <dbReference type="ARBA" id="ARBA00023002"/>
    </source>
</evidence>
<dbReference type="STRING" id="930991.A0A0D0E883"/>